<feature type="domain" description="DUF4333" evidence="3">
    <location>
        <begin position="25"/>
        <end position="98"/>
    </location>
</feature>
<dbReference type="InterPro" id="IPR025637">
    <property type="entry name" value="DUF4333"/>
</dbReference>
<evidence type="ECO:0000313" key="4">
    <source>
        <dbReference type="EMBL" id="GFH79891.1"/>
    </source>
</evidence>
<reference evidence="4 6" key="2">
    <citation type="submission" date="2020-02" db="EMBL/GenBank/DDBJ databases">
        <title>Whole genome shotgun sequence of Streptomyces gougerotii NBRC 13043.</title>
        <authorList>
            <person name="Ichikawa N."/>
            <person name="Komaki H."/>
            <person name="Tamura T."/>
        </authorList>
    </citation>
    <scope>NUCLEOTIDE SEQUENCE [LARGE SCALE GENOMIC DNA]</scope>
    <source>
        <strain evidence="4 6">NBRC 13043</strain>
    </source>
</reference>
<reference evidence="5" key="1">
    <citation type="journal article" date="2014" name="Int. J. Syst. Evol. Microbiol.">
        <title>Complete genome sequence of Corynebacterium casei LMG S-19264T (=DSM 44701T), isolated from a smear-ripened cheese.</title>
        <authorList>
            <consortium name="US DOE Joint Genome Institute (JGI-PGF)"/>
            <person name="Walter F."/>
            <person name="Albersmeier A."/>
            <person name="Kalinowski J."/>
            <person name="Ruckert C."/>
        </authorList>
    </citation>
    <scope>NUCLEOTIDE SEQUENCE</scope>
    <source>
        <strain evidence="5">JCM 4136</strain>
    </source>
</reference>
<protein>
    <recommendedName>
        <fullName evidence="3">DUF4333 domain-containing protein</fullName>
    </recommendedName>
</protein>
<dbReference type="Proteomes" id="UP000660975">
    <property type="component" value="Unassembled WGS sequence"/>
</dbReference>
<evidence type="ECO:0000256" key="2">
    <source>
        <dbReference type="SAM" id="SignalP"/>
    </source>
</evidence>
<dbReference type="EMBL" id="BMSC01000003">
    <property type="protein sequence ID" value="GGU63358.1"/>
    <property type="molecule type" value="Genomic_DNA"/>
</dbReference>
<dbReference type="Proteomes" id="UP000480804">
    <property type="component" value="Unassembled WGS sequence"/>
</dbReference>
<sequence>MHMTGRKGRRRGAARIAAGAVAVLLATGCSASVSATGSVSKEEVAKRASAALGEKVGRVPDSVTCEDDLKAEKGATVRCELAVDGEKQGLTATTASVGGGKAEIDFKVDDGPGAGTSAAPEPTGPPNAGAGAPAVDKAEVARQGKAALAARTGRQPDALACQEDLPARVGATVRCQLAADGEQYGVTVTAKSVDGDDVRMDFAVDDSPGG</sequence>
<dbReference type="EMBL" id="BLLO01000025">
    <property type="protein sequence ID" value="GFH79891.1"/>
    <property type="molecule type" value="Genomic_DNA"/>
</dbReference>
<evidence type="ECO:0000313" key="5">
    <source>
        <dbReference type="EMBL" id="GGU63358.1"/>
    </source>
</evidence>
<dbReference type="PROSITE" id="PS51257">
    <property type="entry name" value="PROKAR_LIPOPROTEIN"/>
    <property type="match status" value="1"/>
</dbReference>
<proteinExistence type="predicted"/>
<keyword evidence="2" id="KW-0732">Signal</keyword>
<evidence type="ECO:0000259" key="3">
    <source>
        <dbReference type="Pfam" id="PF14230"/>
    </source>
</evidence>
<reference evidence="5" key="3">
    <citation type="submission" date="2020-09" db="EMBL/GenBank/DDBJ databases">
        <authorList>
            <person name="Sun Q."/>
            <person name="Ohkuma M."/>
        </authorList>
    </citation>
    <scope>NUCLEOTIDE SEQUENCE</scope>
    <source>
        <strain evidence="5">JCM 4136</strain>
    </source>
</reference>
<feature type="region of interest" description="Disordered" evidence="1">
    <location>
        <begin position="107"/>
        <end position="134"/>
    </location>
</feature>
<organism evidence="5 7">
    <name type="scientific">Streptomyces gougerotii</name>
    <dbReference type="NCBI Taxonomy" id="53448"/>
    <lineage>
        <taxon>Bacteria</taxon>
        <taxon>Bacillati</taxon>
        <taxon>Actinomycetota</taxon>
        <taxon>Actinomycetes</taxon>
        <taxon>Kitasatosporales</taxon>
        <taxon>Streptomycetaceae</taxon>
        <taxon>Streptomyces</taxon>
        <taxon>Streptomyces diastaticus group</taxon>
    </lineage>
</organism>
<feature type="chain" id="PRO_5039454192" description="DUF4333 domain-containing protein" evidence="2">
    <location>
        <begin position="36"/>
        <end position="210"/>
    </location>
</feature>
<evidence type="ECO:0000313" key="7">
    <source>
        <dbReference type="Proteomes" id="UP000660975"/>
    </source>
</evidence>
<feature type="domain" description="DUF4333" evidence="3">
    <location>
        <begin position="131"/>
        <end position="195"/>
    </location>
</feature>
<comment type="caution">
    <text evidence="5">The sequence shown here is derived from an EMBL/GenBank/DDBJ whole genome shotgun (WGS) entry which is preliminary data.</text>
</comment>
<dbReference type="Pfam" id="PF14230">
    <property type="entry name" value="DUF4333"/>
    <property type="match status" value="2"/>
</dbReference>
<feature type="signal peptide" evidence="2">
    <location>
        <begin position="1"/>
        <end position="35"/>
    </location>
</feature>
<evidence type="ECO:0000256" key="1">
    <source>
        <dbReference type="SAM" id="MobiDB-lite"/>
    </source>
</evidence>
<dbReference type="AlphaFoldDB" id="A0A8H9LI58"/>
<evidence type="ECO:0000313" key="6">
    <source>
        <dbReference type="Proteomes" id="UP000480804"/>
    </source>
</evidence>
<gene>
    <name evidence="5" type="ORF">GCM10010227_16090</name>
    <name evidence="4" type="ORF">Sgou_45610</name>
</gene>
<feature type="compositionally biased region" description="Low complexity" evidence="1">
    <location>
        <begin position="118"/>
        <end position="134"/>
    </location>
</feature>
<keyword evidence="6" id="KW-1185">Reference proteome</keyword>
<accession>A0A8H9LI58</accession>
<name>A0A8H9LI58_9ACTN</name>